<accession>A0ABW3WDT2</accession>
<feature type="transmembrane region" description="Helical" evidence="1">
    <location>
        <begin position="68"/>
        <end position="87"/>
    </location>
</feature>
<feature type="transmembrane region" description="Helical" evidence="1">
    <location>
        <begin position="42"/>
        <end position="62"/>
    </location>
</feature>
<protein>
    <submittedName>
        <fullName evidence="2">DUF3325 domain-containing protein</fullName>
    </submittedName>
</protein>
<name>A0ABW3WDT2_9RHOO</name>
<dbReference type="RefSeq" id="WP_277832687.1">
    <property type="nucleotide sequence ID" value="NZ_JARQZE010000005.1"/>
</dbReference>
<evidence type="ECO:0000313" key="3">
    <source>
        <dbReference type="Proteomes" id="UP001597158"/>
    </source>
</evidence>
<reference evidence="3" key="1">
    <citation type="journal article" date="2019" name="Int. J. Syst. Evol. Microbiol.">
        <title>The Global Catalogue of Microorganisms (GCM) 10K type strain sequencing project: providing services to taxonomists for standard genome sequencing and annotation.</title>
        <authorList>
            <consortium name="The Broad Institute Genomics Platform"/>
            <consortium name="The Broad Institute Genome Sequencing Center for Infectious Disease"/>
            <person name="Wu L."/>
            <person name="Ma J."/>
        </authorList>
    </citation>
    <scope>NUCLEOTIDE SEQUENCE [LARGE SCALE GENOMIC DNA]</scope>
    <source>
        <strain evidence="3">CCUG 48884</strain>
    </source>
</reference>
<dbReference type="Proteomes" id="UP001597158">
    <property type="component" value="Unassembled WGS sequence"/>
</dbReference>
<dbReference type="InterPro" id="IPR021762">
    <property type="entry name" value="DUF3325"/>
</dbReference>
<feature type="transmembrane region" description="Helical" evidence="1">
    <location>
        <begin position="123"/>
        <end position="141"/>
    </location>
</feature>
<evidence type="ECO:0000256" key="1">
    <source>
        <dbReference type="SAM" id="Phobius"/>
    </source>
</evidence>
<dbReference type="Pfam" id="PF11804">
    <property type="entry name" value="DUF3325"/>
    <property type="match status" value="1"/>
</dbReference>
<proteinExistence type="predicted"/>
<sequence>MAIALLVVTTFAFAAFALGMERHAKDVLGVVPAPRRRLGLRIAGWVLLAVAMAIGMLGWGATVGVVEWTGAMTVATVPLVMLVLPYYSRRHRRSAAPAMPASGPEFGELVAARRSLTARLWRGVRVLVLVALPAGIAWAFVNVPPSPVQRDDALAGRVGPWTFVIADVTRKPPEPSALGTAMKAFQVRFCTGCDTQIRSAYLKIRQPRSLRGAGMVFQGPSWNRRADIQIAPTARIEDGLWLTVEGMDGSVHAVEIDLARVSPATARYLSALTGRQ</sequence>
<keyword evidence="3" id="KW-1185">Reference proteome</keyword>
<evidence type="ECO:0000313" key="2">
    <source>
        <dbReference type="EMBL" id="MFD1263847.1"/>
    </source>
</evidence>
<dbReference type="EMBL" id="JBHTMC010000020">
    <property type="protein sequence ID" value="MFD1263847.1"/>
    <property type="molecule type" value="Genomic_DNA"/>
</dbReference>
<feature type="transmembrane region" description="Helical" evidence="1">
    <location>
        <begin position="6"/>
        <end position="21"/>
    </location>
</feature>
<keyword evidence="1" id="KW-0812">Transmembrane</keyword>
<keyword evidence="1" id="KW-1133">Transmembrane helix</keyword>
<organism evidence="2 3">
    <name type="scientific">Thauera mechernichensis</name>
    <dbReference type="NCBI Taxonomy" id="82788"/>
    <lineage>
        <taxon>Bacteria</taxon>
        <taxon>Pseudomonadati</taxon>
        <taxon>Pseudomonadota</taxon>
        <taxon>Betaproteobacteria</taxon>
        <taxon>Rhodocyclales</taxon>
        <taxon>Zoogloeaceae</taxon>
        <taxon>Thauera</taxon>
    </lineage>
</organism>
<comment type="caution">
    <text evidence="2">The sequence shown here is derived from an EMBL/GenBank/DDBJ whole genome shotgun (WGS) entry which is preliminary data.</text>
</comment>
<keyword evidence="1" id="KW-0472">Membrane</keyword>
<gene>
    <name evidence="2" type="ORF">ACFQ4M_09640</name>
</gene>